<dbReference type="GO" id="GO:0009425">
    <property type="term" value="C:bacterial-type flagellum basal body"/>
    <property type="evidence" value="ECO:0007669"/>
    <property type="project" value="UniProtKB-SubCell"/>
</dbReference>
<sequence>MTAALPVLLPAPALSPADGAAARRRRIAWLLPLLVLTVVALWFVLADPASAAPTAPTAPTAPVAPVVDDGGVDISVGGNSPSQAVTLILAITVLSIAPSALLLVTSFTKMLVVLSLTRNALGLASSPPNQVLTGIALFLTIFVMGPVFSDINEVAVQPYLDGTISASQAYDVGEAPLKSFLLDNTRDDELKLMIGLSGEEKPADEASVSMLTLIPAFVLSELKSAFIIGLVIFIPFLVLDMLVSAALMSMGMMMVPPSVVALPFKLLLFVMVDGWALITTALVGSYS</sequence>
<proteinExistence type="inferred from homology"/>
<dbReference type="PRINTS" id="PR01302">
    <property type="entry name" value="TYPE3IMPPROT"/>
</dbReference>
<comment type="subcellular location">
    <subcellularLocation>
        <location evidence="12">Cell membrane</location>
        <topology evidence="12">Multi-pass membrane protein</topology>
    </subcellularLocation>
    <subcellularLocation>
        <location evidence="12">Bacterial flagellum basal body</location>
    </subcellularLocation>
</comment>
<reference evidence="13 14" key="1">
    <citation type="journal article" date="2012" name="J. Bacteriol.">
        <title>Genome Sequence of Radiation-Resistant Modestobacter marinus Strain BC501, a Representative Actinobacterium That Thrives on Calcareous Stone Surfaces.</title>
        <authorList>
            <person name="Normand P."/>
            <person name="Gury J."/>
            <person name="Pujic P."/>
            <person name="Chouaia B."/>
            <person name="Crotti E."/>
            <person name="Brusetti L."/>
            <person name="Daffonchio D."/>
            <person name="Vacherie B."/>
            <person name="Barbe V."/>
            <person name="Medigue C."/>
            <person name="Calteau A."/>
            <person name="Ghodhbane-Gtari F."/>
            <person name="Essoussi I."/>
            <person name="Nouioui I."/>
            <person name="Abbassi-Ghozzi I."/>
            <person name="Gtari M."/>
        </authorList>
    </citation>
    <scope>NUCLEOTIDE SEQUENCE [LARGE SCALE GENOMIC DNA]</scope>
    <source>
        <strain evidence="14">BC 501</strain>
    </source>
</reference>
<feature type="transmembrane region" description="Helical" evidence="12">
    <location>
        <begin position="87"/>
        <end position="111"/>
    </location>
</feature>
<accession>I4ESV4</accession>
<evidence type="ECO:0000313" key="13">
    <source>
        <dbReference type="EMBL" id="CCH86467.1"/>
    </source>
</evidence>
<feature type="transmembrane region" description="Helical" evidence="12">
    <location>
        <begin position="225"/>
        <end position="246"/>
    </location>
</feature>
<keyword evidence="4 12" id="KW-1003">Cell membrane</keyword>
<evidence type="ECO:0000256" key="10">
    <source>
        <dbReference type="ARBA" id="ARBA00023143"/>
    </source>
</evidence>
<evidence type="ECO:0000256" key="1">
    <source>
        <dbReference type="ARBA" id="ARBA00006257"/>
    </source>
</evidence>
<dbReference type="KEGG" id="mmar:MODMU_1017"/>
<evidence type="ECO:0000256" key="11">
    <source>
        <dbReference type="ARBA" id="ARBA00023225"/>
    </source>
</evidence>
<feature type="transmembrane region" description="Helical" evidence="12">
    <location>
        <begin position="131"/>
        <end position="148"/>
    </location>
</feature>
<protein>
    <recommendedName>
        <fullName evidence="2 12">Flagellar biosynthetic protein FliP</fullName>
    </recommendedName>
</protein>
<dbReference type="STRING" id="477641.MODMU_1017"/>
<keyword evidence="13" id="KW-0966">Cell projection</keyword>
<dbReference type="PATRIC" id="fig|477641.3.peg.953"/>
<keyword evidence="3 12" id="KW-0813">Transport</keyword>
<dbReference type="HOGENOM" id="CLU_042028_3_1_11"/>
<dbReference type="EMBL" id="FO203431">
    <property type="protein sequence ID" value="CCH86467.1"/>
    <property type="molecule type" value="Genomic_DNA"/>
</dbReference>
<evidence type="ECO:0000256" key="6">
    <source>
        <dbReference type="ARBA" id="ARBA00022795"/>
    </source>
</evidence>
<feature type="transmembrane region" description="Helical" evidence="12">
    <location>
        <begin position="266"/>
        <end position="286"/>
    </location>
</feature>
<gene>
    <name evidence="12 13" type="primary">fliP</name>
    <name evidence="13" type="ordered locus">MODMU_1017</name>
</gene>
<keyword evidence="11 12" id="KW-1006">Bacterial flagellum protein export</keyword>
<comment type="function">
    <text evidence="12">Plays a role in the flagellum-specific transport system.</text>
</comment>
<keyword evidence="9 12" id="KW-0472">Membrane</keyword>
<dbReference type="OrthoDB" id="9805111at2"/>
<dbReference type="OMA" id="MMMLPPI"/>
<dbReference type="GO" id="GO:0009306">
    <property type="term" value="P:protein secretion"/>
    <property type="evidence" value="ECO:0007669"/>
    <property type="project" value="UniProtKB-UniRule"/>
</dbReference>
<dbReference type="AlphaFoldDB" id="I4ESV4"/>
<dbReference type="GO" id="GO:0044781">
    <property type="term" value="P:bacterial-type flagellum organization"/>
    <property type="evidence" value="ECO:0007669"/>
    <property type="project" value="UniProtKB-UniRule"/>
</dbReference>
<keyword evidence="10" id="KW-0975">Bacterial flagellum</keyword>
<dbReference type="NCBIfam" id="NF009438">
    <property type="entry name" value="PRK12797.1"/>
    <property type="match status" value="1"/>
</dbReference>
<keyword evidence="5 12" id="KW-0812">Transmembrane</keyword>
<dbReference type="eggNOG" id="COG1338">
    <property type="taxonomic scope" value="Bacteria"/>
</dbReference>
<evidence type="ECO:0000256" key="3">
    <source>
        <dbReference type="ARBA" id="ARBA00022448"/>
    </source>
</evidence>
<organism evidence="13 14">
    <name type="scientific">Modestobacter italicus (strain DSM 44449 / CECT 9708 / BC 501)</name>
    <dbReference type="NCBI Taxonomy" id="2732864"/>
    <lineage>
        <taxon>Bacteria</taxon>
        <taxon>Bacillati</taxon>
        <taxon>Actinomycetota</taxon>
        <taxon>Actinomycetes</taxon>
        <taxon>Geodermatophilales</taxon>
        <taxon>Geodermatophilaceae</taxon>
        <taxon>Modestobacter</taxon>
    </lineage>
</organism>
<dbReference type="InterPro" id="IPR005838">
    <property type="entry name" value="T3SS_IM_P"/>
</dbReference>
<dbReference type="NCBIfam" id="TIGR01103">
    <property type="entry name" value="fliP"/>
    <property type="match status" value="1"/>
</dbReference>
<evidence type="ECO:0000256" key="9">
    <source>
        <dbReference type="ARBA" id="ARBA00023136"/>
    </source>
</evidence>
<keyword evidence="13" id="KW-0282">Flagellum</keyword>
<keyword evidence="8 12" id="KW-1133">Transmembrane helix</keyword>
<evidence type="ECO:0000256" key="8">
    <source>
        <dbReference type="ARBA" id="ARBA00022989"/>
    </source>
</evidence>
<dbReference type="Proteomes" id="UP000006461">
    <property type="component" value="Chromosome"/>
</dbReference>
<dbReference type="PRINTS" id="PR00951">
    <property type="entry name" value="FLGBIOSNFLIP"/>
</dbReference>
<dbReference type="Pfam" id="PF00813">
    <property type="entry name" value="FliP"/>
    <property type="match status" value="1"/>
</dbReference>
<evidence type="ECO:0000256" key="4">
    <source>
        <dbReference type="ARBA" id="ARBA00022475"/>
    </source>
</evidence>
<evidence type="ECO:0000256" key="7">
    <source>
        <dbReference type="ARBA" id="ARBA00022927"/>
    </source>
</evidence>
<feature type="transmembrane region" description="Helical" evidence="12">
    <location>
        <begin position="29"/>
        <end position="46"/>
    </location>
</feature>
<evidence type="ECO:0000256" key="5">
    <source>
        <dbReference type="ARBA" id="ARBA00022692"/>
    </source>
</evidence>
<evidence type="ECO:0000256" key="12">
    <source>
        <dbReference type="RuleBase" id="RU362069"/>
    </source>
</evidence>
<evidence type="ECO:0000313" key="14">
    <source>
        <dbReference type="Proteomes" id="UP000006461"/>
    </source>
</evidence>
<comment type="similarity">
    <text evidence="1 12">Belongs to the FliP/MopC/SpaP family.</text>
</comment>
<keyword evidence="6 12" id="KW-1005">Bacterial flagellum biogenesis</keyword>
<dbReference type="PANTHER" id="PTHR30587:SF0">
    <property type="entry name" value="FLAGELLAR BIOSYNTHETIC PROTEIN FLIP"/>
    <property type="match status" value="1"/>
</dbReference>
<dbReference type="PROSITE" id="PS01061">
    <property type="entry name" value="FLIP_2"/>
    <property type="match status" value="1"/>
</dbReference>
<name>I4ESV4_MODI5</name>
<keyword evidence="14" id="KW-1185">Reference proteome</keyword>
<evidence type="ECO:0000256" key="2">
    <source>
        <dbReference type="ARBA" id="ARBA00021714"/>
    </source>
</evidence>
<dbReference type="InterPro" id="IPR005837">
    <property type="entry name" value="FliP"/>
</dbReference>
<dbReference type="GO" id="GO:0005886">
    <property type="term" value="C:plasma membrane"/>
    <property type="evidence" value="ECO:0007669"/>
    <property type="project" value="UniProtKB-SubCell"/>
</dbReference>
<keyword evidence="7 12" id="KW-0653">Protein transport</keyword>
<keyword evidence="13" id="KW-0969">Cilium</keyword>
<dbReference type="PANTHER" id="PTHR30587">
    <property type="entry name" value="FLAGELLAR BIOSYNTHETIC PROTEIN FLIP"/>
    <property type="match status" value="1"/>
</dbReference>